<sequence>MTSFPGNQDPDYSGSLHRAGAVYTRQGEETEESEEREEEKGQGRSTKASLHAKAFKEEVAKRHQAKLGFYVFTQDILLISV</sequence>
<evidence type="ECO:0000313" key="2">
    <source>
        <dbReference type="EMBL" id="GAH44741.1"/>
    </source>
</evidence>
<accession>X1FGH1</accession>
<reference evidence="2" key="1">
    <citation type="journal article" date="2014" name="Front. Microbiol.">
        <title>High frequency of phylogenetically diverse reductive dehalogenase-homologous genes in deep subseafloor sedimentary metagenomes.</title>
        <authorList>
            <person name="Kawai M."/>
            <person name="Futagami T."/>
            <person name="Toyoda A."/>
            <person name="Takaki Y."/>
            <person name="Nishi S."/>
            <person name="Hori S."/>
            <person name="Arai W."/>
            <person name="Tsubouchi T."/>
            <person name="Morono Y."/>
            <person name="Uchiyama I."/>
            <person name="Ito T."/>
            <person name="Fujiyama A."/>
            <person name="Inagaki F."/>
            <person name="Takami H."/>
        </authorList>
    </citation>
    <scope>NUCLEOTIDE SEQUENCE</scope>
    <source>
        <strain evidence="2">Expedition CK06-06</strain>
    </source>
</reference>
<evidence type="ECO:0000256" key="1">
    <source>
        <dbReference type="SAM" id="MobiDB-lite"/>
    </source>
</evidence>
<dbReference type="AlphaFoldDB" id="X1FGH1"/>
<comment type="caution">
    <text evidence="2">The sequence shown here is derived from an EMBL/GenBank/DDBJ whole genome shotgun (WGS) entry which is preliminary data.</text>
</comment>
<proteinExistence type="predicted"/>
<dbReference type="EMBL" id="BARU01010068">
    <property type="protein sequence ID" value="GAH44741.1"/>
    <property type="molecule type" value="Genomic_DNA"/>
</dbReference>
<protein>
    <submittedName>
        <fullName evidence="2">Uncharacterized protein</fullName>
    </submittedName>
</protein>
<name>X1FGH1_9ZZZZ</name>
<organism evidence="2">
    <name type="scientific">marine sediment metagenome</name>
    <dbReference type="NCBI Taxonomy" id="412755"/>
    <lineage>
        <taxon>unclassified sequences</taxon>
        <taxon>metagenomes</taxon>
        <taxon>ecological metagenomes</taxon>
    </lineage>
</organism>
<feature type="region of interest" description="Disordered" evidence="1">
    <location>
        <begin position="1"/>
        <end position="50"/>
    </location>
</feature>
<gene>
    <name evidence="2" type="ORF">S03H2_19299</name>
</gene>